<accession>W3XKD9</accession>
<feature type="region of interest" description="Disordered" evidence="1">
    <location>
        <begin position="204"/>
        <end position="228"/>
    </location>
</feature>
<proteinExistence type="predicted"/>
<dbReference type="SUPFAM" id="SSF48452">
    <property type="entry name" value="TPR-like"/>
    <property type="match status" value="1"/>
</dbReference>
<dbReference type="Pfam" id="PF13424">
    <property type="entry name" value="TPR_12"/>
    <property type="match status" value="1"/>
</dbReference>
<dbReference type="KEGG" id="pfy:PFICI_00341"/>
<dbReference type="Gene3D" id="3.40.50.300">
    <property type="entry name" value="P-loop containing nucleotide triphosphate hydrolases"/>
    <property type="match status" value="1"/>
</dbReference>
<protein>
    <submittedName>
        <fullName evidence="4">Uncharacterized protein</fullName>
    </submittedName>
</protein>
<dbReference type="InterPro" id="IPR011990">
    <property type="entry name" value="TPR-like_helical_dom_sf"/>
</dbReference>
<feature type="domain" description="NACHT-NTPase and P-loop NTPases N-terminal" evidence="2">
    <location>
        <begin position="10"/>
        <end position="130"/>
    </location>
</feature>
<dbReference type="HOGENOM" id="CLU_013000_0_0_1"/>
<name>W3XKD9_PESFW</name>
<organism evidence="4 5">
    <name type="scientific">Pestalotiopsis fici (strain W106-1 / CGMCC3.15140)</name>
    <dbReference type="NCBI Taxonomy" id="1229662"/>
    <lineage>
        <taxon>Eukaryota</taxon>
        <taxon>Fungi</taxon>
        <taxon>Dikarya</taxon>
        <taxon>Ascomycota</taxon>
        <taxon>Pezizomycotina</taxon>
        <taxon>Sordariomycetes</taxon>
        <taxon>Xylariomycetidae</taxon>
        <taxon>Amphisphaeriales</taxon>
        <taxon>Sporocadaceae</taxon>
        <taxon>Pestalotiopsis</taxon>
    </lineage>
</organism>
<dbReference type="InParanoid" id="W3XKD9"/>
<dbReference type="Gene3D" id="1.25.40.10">
    <property type="entry name" value="Tetratricopeptide repeat domain"/>
    <property type="match status" value="1"/>
</dbReference>
<dbReference type="OMA" id="IHQRIDH"/>
<dbReference type="InterPro" id="IPR031352">
    <property type="entry name" value="SesA"/>
</dbReference>
<dbReference type="eggNOG" id="KOG1840">
    <property type="taxonomic scope" value="Eukaryota"/>
</dbReference>
<dbReference type="RefSeq" id="XP_007827113.1">
    <property type="nucleotide sequence ID" value="XM_007828922.1"/>
</dbReference>
<feature type="region of interest" description="Disordered" evidence="1">
    <location>
        <begin position="153"/>
        <end position="185"/>
    </location>
</feature>
<feature type="domain" description="DUF7779" evidence="3">
    <location>
        <begin position="507"/>
        <end position="589"/>
    </location>
</feature>
<feature type="compositionally biased region" description="Basic and acidic residues" evidence="1">
    <location>
        <begin position="205"/>
        <end position="216"/>
    </location>
</feature>
<keyword evidence="5" id="KW-1185">Reference proteome</keyword>
<dbReference type="InterPro" id="IPR056681">
    <property type="entry name" value="DUF7779"/>
</dbReference>
<dbReference type="AlphaFoldDB" id="W3XKD9"/>
<evidence type="ECO:0000256" key="1">
    <source>
        <dbReference type="SAM" id="MobiDB-lite"/>
    </source>
</evidence>
<dbReference type="EMBL" id="KI912109">
    <property type="protein sequence ID" value="ETS86513.1"/>
    <property type="molecule type" value="Genomic_DNA"/>
</dbReference>
<dbReference type="Proteomes" id="UP000030651">
    <property type="component" value="Unassembled WGS sequence"/>
</dbReference>
<sequence length="822" mass="92209">MSGAEVLGIISAVIAIVDGINQLYDGAKDATGLPEAFREVAARLPLIKKILESVDKDVRGKGRSNSSSEVKSVLVQAQRKASDLKKVFDKLIPLDNDSRKDRYIKLVRTLGKGNKVETLMLGLMTDMQLLVSKNGLDNATSQQVEELRKAFEERSSIKPSVANSELTPQSFTNNNHVGGTQANDNNGAVEAKLNQVYGSGAQCHDSGKFQHIERPETPPNPSSIIPFNRDKDFVPRGDILDRIHQACAIPGSRTALVGLGGVGRKSQLAIEYAHETRQRSSDTWVFWVHASNATRYEQSFRDIADHVKIPGRDDPNKNIFQLVRDWLRGGKNRKWRLILDNVDDASFLLDAPSLLQDSHGGDTSQSTTMRLVDYLPVYENGSILITSRNRGAALQLVEPSDIFPVEPMSQKEAEALIETKLGSRQDKDCVAQLAIALECMPLAIVQAAAYISRRAPQWSAQRYLEQFKQSDQRKAGLLRHEGSNLRRDGDAKNSILITWQISFDHIRQIRPSAADLLALMSFFDRQGIPESLLRDQRKAGDDESIGCSSAFDDDVLVLREYSFVHASERAQDFQMHRLVQLATRNWLQDSGSYEQWKQEFINRLATRLPNGEYVNWVTWQTLLPHARLASILRPETEAAILDWATVLHQMGWYCFSMGNGHEAERITTLAMETRIEILGRDDTRTLSTMGLVGLIYDLNGRWEAALKLDVEVCENREKISGPDHPDTLRSMNNLAETNQGQLEAAEELHKKALEIRKQKLGPDHPDTLLSMHNLAFTLDSLGRIDEAIPMLERCVNLREQVLGSDHPKYLSSLAILNDWKDE</sequence>
<dbReference type="InterPro" id="IPR053137">
    <property type="entry name" value="NLR-like"/>
</dbReference>
<feature type="compositionally biased region" description="Polar residues" evidence="1">
    <location>
        <begin position="157"/>
        <end position="185"/>
    </location>
</feature>
<dbReference type="OrthoDB" id="20872at2759"/>
<dbReference type="GeneID" id="19265354"/>
<dbReference type="Pfam" id="PF25000">
    <property type="entry name" value="DUF7779"/>
    <property type="match status" value="1"/>
</dbReference>
<reference evidence="5" key="1">
    <citation type="journal article" date="2015" name="BMC Genomics">
        <title>Genomic and transcriptomic analysis of the endophytic fungus Pestalotiopsis fici reveals its lifestyle and high potential for synthesis of natural products.</title>
        <authorList>
            <person name="Wang X."/>
            <person name="Zhang X."/>
            <person name="Liu L."/>
            <person name="Xiang M."/>
            <person name="Wang W."/>
            <person name="Sun X."/>
            <person name="Che Y."/>
            <person name="Guo L."/>
            <person name="Liu G."/>
            <person name="Guo L."/>
            <person name="Wang C."/>
            <person name="Yin W.B."/>
            <person name="Stadler M."/>
            <person name="Zhang X."/>
            <person name="Liu X."/>
        </authorList>
    </citation>
    <scope>NUCLEOTIDE SEQUENCE [LARGE SCALE GENOMIC DNA]</scope>
    <source>
        <strain evidence="5">W106-1 / CGMCC3.15140</strain>
    </source>
</reference>
<dbReference type="PANTHER" id="PTHR46082">
    <property type="entry name" value="ATP/GTP-BINDING PROTEIN-RELATED"/>
    <property type="match status" value="1"/>
</dbReference>
<gene>
    <name evidence="4" type="ORF">PFICI_00341</name>
</gene>
<evidence type="ECO:0000259" key="3">
    <source>
        <dbReference type="Pfam" id="PF25000"/>
    </source>
</evidence>
<dbReference type="SUPFAM" id="SSF52540">
    <property type="entry name" value="P-loop containing nucleoside triphosphate hydrolases"/>
    <property type="match status" value="1"/>
</dbReference>
<dbReference type="Pfam" id="PF17107">
    <property type="entry name" value="SesA"/>
    <property type="match status" value="1"/>
</dbReference>
<evidence type="ECO:0000313" key="4">
    <source>
        <dbReference type="EMBL" id="ETS86513.1"/>
    </source>
</evidence>
<evidence type="ECO:0000313" key="5">
    <source>
        <dbReference type="Proteomes" id="UP000030651"/>
    </source>
</evidence>
<dbReference type="STRING" id="1229662.W3XKD9"/>
<dbReference type="InterPro" id="IPR027417">
    <property type="entry name" value="P-loop_NTPase"/>
</dbReference>
<dbReference type="Pfam" id="PF13374">
    <property type="entry name" value="TPR_10"/>
    <property type="match status" value="1"/>
</dbReference>
<evidence type="ECO:0000259" key="2">
    <source>
        <dbReference type="Pfam" id="PF17107"/>
    </source>
</evidence>
<dbReference type="PANTHER" id="PTHR46082:SF6">
    <property type="entry name" value="AAA+ ATPASE DOMAIN-CONTAINING PROTEIN-RELATED"/>
    <property type="match status" value="1"/>
</dbReference>